<feature type="signal peptide" evidence="1">
    <location>
        <begin position="1"/>
        <end position="20"/>
    </location>
</feature>
<evidence type="ECO:0000256" key="1">
    <source>
        <dbReference type="SAM" id="SignalP"/>
    </source>
</evidence>
<gene>
    <name evidence="2" type="ORF">SMSP2_00790</name>
</gene>
<dbReference type="KEGG" id="pbas:SMSP2_00790"/>
<keyword evidence="3" id="KW-1185">Reference proteome</keyword>
<proteinExistence type="predicted"/>
<sequence length="455" mass="52410" precursor="true">MQRKMYMALIFVSVLMTLQAARLDPDKQSKNEIFTMTNTQVAQKTLSPYTGVTEHKSNPDTLKGKVMTGYQGWFTTPGDGSGMEWFHWGLPTSSPSKDFRPGRCSIDLWPDMSEYPQSSKVATEFKHKDGSTAYVFSSNDPDAVNLHFRWMNEYGIDGAFVQRFAAQTFKNYEYHNVNNVLSNCRAAANRNGRAYALMYDLSGLQEGQIENVIKDIIILREKMKLACDPADRAYLHHKGKPVIAVWGIGFKNRGYTLNECRRLVDFLKNDKEYGGFTVMLGVPTFWRTLENDSVEEEQFHEIIKMADIISPWMVGRYGRIEDVDSFCKPLWMKDIQWCRENAKDYMPVLFPGFSWYNLQGEKFDHIKRQKGKFLWKQYYTAVECGAEMIYQAMFDEVDEATAIFKCTNNPPVGGKSKFLTYEGLPSDHYLWLVGQGGKMLRQEIPLSETIPERDN</sequence>
<evidence type="ECO:0000313" key="2">
    <source>
        <dbReference type="EMBL" id="AQQ70442.1"/>
    </source>
</evidence>
<feature type="chain" id="PRO_5012139796" description="Xylosidase" evidence="1">
    <location>
        <begin position="21"/>
        <end position="455"/>
    </location>
</feature>
<dbReference type="STRING" id="1851148.SMSP2_00790"/>
<dbReference type="RefSeq" id="WP_222566398.1">
    <property type="nucleotide sequence ID" value="NZ_CP019646.1"/>
</dbReference>
<dbReference type="Proteomes" id="UP000188181">
    <property type="component" value="Chromosome"/>
</dbReference>
<dbReference type="Gene3D" id="3.20.20.80">
    <property type="entry name" value="Glycosidases"/>
    <property type="match status" value="1"/>
</dbReference>
<dbReference type="CDD" id="cd11576">
    <property type="entry name" value="GH99_GH71_like_2"/>
    <property type="match status" value="1"/>
</dbReference>
<protein>
    <recommendedName>
        <fullName evidence="4">Xylosidase</fullName>
    </recommendedName>
</protein>
<keyword evidence="1" id="KW-0732">Signal</keyword>
<evidence type="ECO:0000313" key="3">
    <source>
        <dbReference type="Proteomes" id="UP000188181"/>
    </source>
</evidence>
<dbReference type="EMBL" id="CP019646">
    <property type="protein sequence ID" value="AQQ70442.1"/>
    <property type="molecule type" value="Genomic_DNA"/>
</dbReference>
<accession>A0A1Q2MDV1</accession>
<organism evidence="2 3">
    <name type="scientific">Limihaloglobus sulfuriphilus</name>
    <dbReference type="NCBI Taxonomy" id="1851148"/>
    <lineage>
        <taxon>Bacteria</taxon>
        <taxon>Pseudomonadati</taxon>
        <taxon>Planctomycetota</taxon>
        <taxon>Phycisphaerae</taxon>
        <taxon>Sedimentisphaerales</taxon>
        <taxon>Sedimentisphaeraceae</taxon>
        <taxon>Limihaloglobus</taxon>
    </lineage>
</organism>
<name>A0A1Q2MDV1_9BACT</name>
<evidence type="ECO:0008006" key="4">
    <source>
        <dbReference type="Google" id="ProtNLM"/>
    </source>
</evidence>
<reference evidence="3" key="1">
    <citation type="submission" date="2017-02" db="EMBL/GenBank/DDBJ databases">
        <title>Comparative genomics and description of representatives of a novel lineage of planctomycetes thriving in anoxic sediments.</title>
        <authorList>
            <person name="Spring S."/>
            <person name="Bunk B."/>
            <person name="Sproer C."/>
        </authorList>
    </citation>
    <scope>NUCLEOTIDE SEQUENCE [LARGE SCALE GENOMIC DNA]</scope>
    <source>
        <strain evidence="3">SM-Chi-D1</strain>
    </source>
</reference>
<dbReference type="AlphaFoldDB" id="A0A1Q2MDV1"/>